<dbReference type="Gene3D" id="1.10.8.10">
    <property type="entry name" value="DNA helicase RuvA subunit, C-terminal domain"/>
    <property type="match status" value="1"/>
</dbReference>
<dbReference type="GO" id="GO:0005524">
    <property type="term" value="F:ATP binding"/>
    <property type="evidence" value="ECO:0007669"/>
    <property type="project" value="InterPro"/>
</dbReference>
<organism evidence="8">
    <name type="scientific">uncultured Microbacterium sp</name>
    <dbReference type="NCBI Taxonomy" id="191216"/>
    <lineage>
        <taxon>Bacteria</taxon>
        <taxon>Bacillati</taxon>
        <taxon>Actinomycetota</taxon>
        <taxon>Actinomycetes</taxon>
        <taxon>Micrococcales</taxon>
        <taxon>Microbacteriaceae</taxon>
        <taxon>Microbacterium</taxon>
        <taxon>environmental samples</taxon>
    </lineage>
</organism>
<dbReference type="InterPro" id="IPR012340">
    <property type="entry name" value="NA-bd_OB-fold"/>
</dbReference>
<evidence type="ECO:0000256" key="1">
    <source>
        <dbReference type="ARBA" id="ARBA00022490"/>
    </source>
</evidence>
<dbReference type="HAMAP" id="MF_00031">
    <property type="entry name" value="DNA_HJ_migration_RuvA"/>
    <property type="match status" value="1"/>
</dbReference>
<dbReference type="GO" id="GO:0009378">
    <property type="term" value="F:four-way junction helicase activity"/>
    <property type="evidence" value="ECO:0007669"/>
    <property type="project" value="InterPro"/>
</dbReference>
<feature type="region of interest" description="Domain III" evidence="6">
    <location>
        <begin position="149"/>
        <end position="206"/>
    </location>
</feature>
<keyword evidence="4 6" id="KW-0233">DNA recombination</keyword>
<dbReference type="RefSeq" id="WP_295578308.1">
    <property type="nucleotide sequence ID" value="NZ_FLQR01000013.1"/>
</dbReference>
<keyword evidence="8" id="KW-0378">Hydrolase</keyword>
<evidence type="ECO:0000256" key="6">
    <source>
        <dbReference type="HAMAP-Rule" id="MF_00031"/>
    </source>
</evidence>
<comment type="subcellular location">
    <subcellularLocation>
        <location evidence="6">Cytoplasm</location>
    </subcellularLocation>
</comment>
<dbReference type="SUPFAM" id="SSF47781">
    <property type="entry name" value="RuvA domain 2-like"/>
    <property type="match status" value="1"/>
</dbReference>
<dbReference type="Pfam" id="PF14520">
    <property type="entry name" value="HHH_5"/>
    <property type="match status" value="1"/>
</dbReference>
<feature type="domain" description="Helix-hairpin-helix DNA-binding motif class 1" evidence="7">
    <location>
        <begin position="107"/>
        <end position="126"/>
    </location>
</feature>
<dbReference type="NCBIfam" id="TIGR00084">
    <property type="entry name" value="ruvA"/>
    <property type="match status" value="1"/>
</dbReference>
<sequence>MISSLRGRVLHLDADSLVVDVGGVGFAVAVTPAVTREFHIGDEIVLHTNLIVREDALSLFGFQEREELTVFTQLLSVSGVGPKSALGVLSSLTVDQIADAVTAEDDAPFRRVSGIGPKTAKLIVVQLAGKLLPTGRTGGARGAVAPAVASQVISALVALGWSERVCIDTVTEVSAGATPAELGSVAALLKLSLAHLGPARTEQSGV</sequence>
<dbReference type="GO" id="GO:0006281">
    <property type="term" value="P:DNA repair"/>
    <property type="evidence" value="ECO:0007669"/>
    <property type="project" value="UniProtKB-UniRule"/>
</dbReference>
<dbReference type="SUPFAM" id="SSF46929">
    <property type="entry name" value="DNA helicase RuvA subunit, C-terminal domain"/>
    <property type="match status" value="1"/>
</dbReference>
<dbReference type="GO" id="GO:0006310">
    <property type="term" value="P:DNA recombination"/>
    <property type="evidence" value="ECO:0007669"/>
    <property type="project" value="UniProtKB-UniRule"/>
</dbReference>
<evidence type="ECO:0000256" key="2">
    <source>
        <dbReference type="ARBA" id="ARBA00022763"/>
    </source>
</evidence>
<keyword evidence="8" id="KW-0547">Nucleotide-binding</keyword>
<dbReference type="Gene3D" id="1.10.150.20">
    <property type="entry name" value="5' to 3' exonuclease, C-terminal subdomain"/>
    <property type="match status" value="1"/>
</dbReference>
<dbReference type="EMBL" id="FLQR01000013">
    <property type="protein sequence ID" value="SBS75136.1"/>
    <property type="molecule type" value="Genomic_DNA"/>
</dbReference>
<keyword evidence="8" id="KW-0347">Helicase</keyword>
<proteinExistence type="inferred from homology"/>
<dbReference type="InterPro" id="IPR013849">
    <property type="entry name" value="DNA_helicase_Holl-junc_RuvA_I"/>
</dbReference>
<gene>
    <name evidence="6 8" type="primary">ruvA</name>
    <name evidence="8" type="ORF">MIPYR_90064</name>
</gene>
<dbReference type="SUPFAM" id="SSF50249">
    <property type="entry name" value="Nucleic acid-binding proteins"/>
    <property type="match status" value="1"/>
</dbReference>
<dbReference type="GO" id="GO:0005737">
    <property type="term" value="C:cytoplasm"/>
    <property type="evidence" value="ECO:0007669"/>
    <property type="project" value="UniProtKB-SubCell"/>
</dbReference>
<dbReference type="GO" id="GO:0048476">
    <property type="term" value="C:Holliday junction resolvase complex"/>
    <property type="evidence" value="ECO:0007669"/>
    <property type="project" value="UniProtKB-UniRule"/>
</dbReference>
<dbReference type="InterPro" id="IPR010994">
    <property type="entry name" value="RuvA_2-like"/>
</dbReference>
<dbReference type="InterPro" id="IPR003583">
    <property type="entry name" value="Hlx-hairpin-Hlx_DNA-bd_motif"/>
</dbReference>
<evidence type="ECO:0000256" key="3">
    <source>
        <dbReference type="ARBA" id="ARBA00023125"/>
    </source>
</evidence>
<dbReference type="SMART" id="SM00278">
    <property type="entry name" value="HhH1"/>
    <property type="match status" value="2"/>
</dbReference>
<dbReference type="Pfam" id="PF01330">
    <property type="entry name" value="RuvA_N"/>
    <property type="match status" value="1"/>
</dbReference>
<keyword evidence="5 6" id="KW-0234">DNA repair</keyword>
<dbReference type="Gene3D" id="2.40.50.140">
    <property type="entry name" value="Nucleic acid-binding proteins"/>
    <property type="match status" value="1"/>
</dbReference>
<dbReference type="InterPro" id="IPR036267">
    <property type="entry name" value="RuvA_C_sf"/>
</dbReference>
<keyword evidence="3 6" id="KW-0238">DNA-binding</keyword>
<evidence type="ECO:0000256" key="4">
    <source>
        <dbReference type="ARBA" id="ARBA00023172"/>
    </source>
</evidence>
<comment type="domain">
    <text evidence="6">Has three domains with a flexible linker between the domains II and III and assumes an 'L' shape. Domain III is highly mobile and contacts RuvB.</text>
</comment>
<dbReference type="InterPro" id="IPR000085">
    <property type="entry name" value="RuvA"/>
</dbReference>
<evidence type="ECO:0000313" key="8">
    <source>
        <dbReference type="EMBL" id="SBS75136.1"/>
    </source>
</evidence>
<feature type="domain" description="Helix-hairpin-helix DNA-binding motif class 1" evidence="7">
    <location>
        <begin position="72"/>
        <end position="91"/>
    </location>
</feature>
<reference evidence="8" key="1">
    <citation type="submission" date="2016-03" db="EMBL/GenBank/DDBJ databases">
        <authorList>
            <person name="Ploux O."/>
        </authorList>
    </citation>
    <scope>NUCLEOTIDE SEQUENCE</scope>
    <source>
        <strain evidence="8">UC1</strain>
    </source>
</reference>
<accession>A0A1Y5P8W6</accession>
<keyword evidence="1 6" id="KW-0963">Cytoplasm</keyword>
<keyword evidence="2 6" id="KW-0227">DNA damage</keyword>
<dbReference type="InterPro" id="IPR011114">
    <property type="entry name" value="RuvA_C"/>
</dbReference>
<dbReference type="GO" id="GO:0009379">
    <property type="term" value="C:Holliday junction helicase complex"/>
    <property type="evidence" value="ECO:0007669"/>
    <property type="project" value="InterPro"/>
</dbReference>
<dbReference type="CDD" id="cd14332">
    <property type="entry name" value="UBA_RuvA_C"/>
    <property type="match status" value="1"/>
</dbReference>
<dbReference type="Pfam" id="PF07499">
    <property type="entry name" value="RuvA_C"/>
    <property type="match status" value="1"/>
</dbReference>
<dbReference type="GO" id="GO:0016787">
    <property type="term" value="F:hydrolase activity"/>
    <property type="evidence" value="ECO:0007669"/>
    <property type="project" value="UniProtKB-KW"/>
</dbReference>
<keyword evidence="8" id="KW-0067">ATP-binding</keyword>
<protein>
    <recommendedName>
        <fullName evidence="6">Holliday junction branch migration complex subunit RuvA</fullName>
    </recommendedName>
</protein>
<dbReference type="GO" id="GO:0000400">
    <property type="term" value="F:four-way junction DNA binding"/>
    <property type="evidence" value="ECO:0007669"/>
    <property type="project" value="UniProtKB-UniRule"/>
</dbReference>
<comment type="function">
    <text evidence="6">The RuvA-RuvB-RuvC complex processes Holliday junction (HJ) DNA during genetic recombination and DNA repair, while the RuvA-RuvB complex plays an important role in the rescue of blocked DNA replication forks via replication fork reversal (RFR). RuvA specifically binds to HJ cruciform DNA, conferring on it an open structure. The RuvB hexamer acts as an ATP-dependent pump, pulling dsDNA into and through the RuvAB complex. HJ branch migration allows RuvC to scan DNA until it finds its consensus sequence, where it cleaves and resolves the cruciform DNA.</text>
</comment>
<comment type="similarity">
    <text evidence="6">Belongs to the RuvA family.</text>
</comment>
<comment type="caution">
    <text evidence="6">Lacks conserved residue(s) required for the propagation of feature annotation.</text>
</comment>
<evidence type="ECO:0000259" key="7">
    <source>
        <dbReference type="SMART" id="SM00278"/>
    </source>
</evidence>
<name>A0A1Y5P8W6_9MICO</name>
<dbReference type="AlphaFoldDB" id="A0A1Y5P8W6"/>
<evidence type="ECO:0000256" key="5">
    <source>
        <dbReference type="ARBA" id="ARBA00023204"/>
    </source>
</evidence>
<comment type="subunit">
    <text evidence="6">Homotetramer. Forms an RuvA(8)-RuvB(12)-Holliday junction (HJ) complex. HJ DNA is sandwiched between 2 RuvA tetramers; dsDNA enters through RuvA and exits via RuvB. An RuvB hexamer assembles on each DNA strand where it exits the tetramer. Each RuvB hexamer is contacted by two RuvA subunits (via domain III) on 2 adjacent RuvB subunits; this complex drives branch migration. In the full resolvosome a probable DNA-RuvA(4)-RuvB(12)-RuvC(2) complex forms which resolves the HJ.</text>
</comment>